<evidence type="ECO:0000256" key="2">
    <source>
        <dbReference type="ARBA" id="ARBA00022679"/>
    </source>
</evidence>
<evidence type="ECO:0000256" key="3">
    <source>
        <dbReference type="ARBA" id="ARBA00022777"/>
    </source>
</evidence>
<dbReference type="InterPro" id="IPR018484">
    <property type="entry name" value="FGGY_N"/>
</dbReference>
<comment type="similarity">
    <text evidence="1">Belongs to the FGGY kinase family.</text>
</comment>
<name>A0ABW6WDT6_9ACTN</name>
<dbReference type="InterPro" id="IPR043129">
    <property type="entry name" value="ATPase_NBD"/>
</dbReference>
<keyword evidence="3 6" id="KW-0418">Kinase</keyword>
<evidence type="ECO:0000256" key="1">
    <source>
        <dbReference type="ARBA" id="ARBA00009156"/>
    </source>
</evidence>
<evidence type="ECO:0000259" key="4">
    <source>
        <dbReference type="Pfam" id="PF00370"/>
    </source>
</evidence>
<dbReference type="SUPFAM" id="SSF53067">
    <property type="entry name" value="Actin-like ATPase domain"/>
    <property type="match status" value="2"/>
</dbReference>
<dbReference type="PIRSF" id="PIRSF000538">
    <property type="entry name" value="GlpK"/>
    <property type="match status" value="1"/>
</dbReference>
<organism evidence="6 7">
    <name type="scientific">Paractinoplanes globisporus</name>
    <dbReference type="NCBI Taxonomy" id="113565"/>
    <lineage>
        <taxon>Bacteria</taxon>
        <taxon>Bacillati</taxon>
        <taxon>Actinomycetota</taxon>
        <taxon>Actinomycetes</taxon>
        <taxon>Micromonosporales</taxon>
        <taxon>Micromonosporaceae</taxon>
        <taxon>Paractinoplanes</taxon>
    </lineage>
</organism>
<dbReference type="InterPro" id="IPR000577">
    <property type="entry name" value="Carb_kinase_FGGY"/>
</dbReference>
<dbReference type="GO" id="GO:0016301">
    <property type="term" value="F:kinase activity"/>
    <property type="evidence" value="ECO:0007669"/>
    <property type="project" value="UniProtKB-KW"/>
</dbReference>
<gene>
    <name evidence="6" type="ORF">ACFY35_17360</name>
</gene>
<dbReference type="RefSeq" id="WP_026206276.1">
    <property type="nucleotide sequence ID" value="NZ_JBIAZU010000003.1"/>
</dbReference>
<dbReference type="Pfam" id="PF02782">
    <property type="entry name" value="FGGY_C"/>
    <property type="match status" value="1"/>
</dbReference>
<feature type="domain" description="Carbohydrate kinase FGGY C-terminal" evidence="5">
    <location>
        <begin position="272"/>
        <end position="418"/>
    </location>
</feature>
<comment type="caution">
    <text evidence="6">The sequence shown here is derived from an EMBL/GenBank/DDBJ whole genome shotgun (WGS) entry which is preliminary data.</text>
</comment>
<evidence type="ECO:0000313" key="7">
    <source>
        <dbReference type="Proteomes" id="UP001602245"/>
    </source>
</evidence>
<dbReference type="InterPro" id="IPR018485">
    <property type="entry name" value="FGGY_C"/>
</dbReference>
<dbReference type="InterPro" id="IPR050406">
    <property type="entry name" value="FGGY_Carb_Kinase"/>
</dbReference>
<keyword evidence="2" id="KW-0808">Transferase</keyword>
<dbReference type="Proteomes" id="UP001602245">
    <property type="component" value="Unassembled WGS sequence"/>
</dbReference>
<reference evidence="6 7" key="1">
    <citation type="submission" date="2024-10" db="EMBL/GenBank/DDBJ databases">
        <title>The Natural Products Discovery Center: Release of the First 8490 Sequenced Strains for Exploring Actinobacteria Biosynthetic Diversity.</title>
        <authorList>
            <person name="Kalkreuter E."/>
            <person name="Kautsar S.A."/>
            <person name="Yang D."/>
            <person name="Bader C.D."/>
            <person name="Teijaro C.N."/>
            <person name="Fluegel L."/>
            <person name="Davis C.M."/>
            <person name="Simpson J.R."/>
            <person name="Lauterbach L."/>
            <person name="Steele A.D."/>
            <person name="Gui C."/>
            <person name="Meng S."/>
            <person name="Li G."/>
            <person name="Viehrig K."/>
            <person name="Ye F."/>
            <person name="Su P."/>
            <person name="Kiefer A.F."/>
            <person name="Nichols A."/>
            <person name="Cepeda A.J."/>
            <person name="Yan W."/>
            <person name="Fan B."/>
            <person name="Jiang Y."/>
            <person name="Adhikari A."/>
            <person name="Zheng C.-J."/>
            <person name="Schuster L."/>
            <person name="Cowan T.M."/>
            <person name="Smanski M.J."/>
            <person name="Chevrette M.G."/>
            <person name="De Carvalho L.P.S."/>
            <person name="Shen B."/>
        </authorList>
    </citation>
    <scope>NUCLEOTIDE SEQUENCE [LARGE SCALE GENOMIC DNA]</scope>
    <source>
        <strain evidence="6 7">NPDC000087</strain>
    </source>
</reference>
<evidence type="ECO:0000313" key="6">
    <source>
        <dbReference type="EMBL" id="MFF5291213.1"/>
    </source>
</evidence>
<proteinExistence type="inferred from homology"/>
<keyword evidence="7" id="KW-1185">Reference proteome</keyword>
<accession>A0ABW6WDT6</accession>
<feature type="domain" description="Carbohydrate kinase FGGY N-terminal" evidence="4">
    <location>
        <begin position="1"/>
        <end position="200"/>
    </location>
</feature>
<dbReference type="EMBL" id="JBIAZU010000003">
    <property type="protein sequence ID" value="MFF5291213.1"/>
    <property type="molecule type" value="Genomic_DNA"/>
</dbReference>
<protein>
    <submittedName>
        <fullName evidence="6">FGGY family carbohydrate kinase</fullName>
    </submittedName>
</protein>
<dbReference type="PANTHER" id="PTHR43095:SF3">
    <property type="entry name" value="L-XYLULOSE_3-KETO-L-GULONATE KINASE"/>
    <property type="match status" value="1"/>
</dbReference>
<dbReference type="PANTHER" id="PTHR43095">
    <property type="entry name" value="SUGAR KINASE"/>
    <property type="match status" value="1"/>
</dbReference>
<dbReference type="Pfam" id="PF00370">
    <property type="entry name" value="FGGY_N"/>
    <property type="match status" value="1"/>
</dbReference>
<sequence>MIVGLDAGTTVIKAVAFDDDGVPVARAAERARLDRAGPGRYEQDADEVFAAASAVLERLPGPFEAIGVTGQGDGVWLSDGSGRPVRPAVSWLDARAGDILARWESDGILEALFRRTGSLLFPGAAAPVLAALAEQEPHVLEAAATAGYCKDMVVQRLTGLRATDPSDASVPFLDPRTGDYADDLLDLCGLREYRRLLAPIRRPPMAPRSDGTLVVAAPYDLPASAWGGGVTEVGDGLLILGTTLACQVLTDAVETTGEPCGLTLATWEDGRWLRAMPAMVGAAALDWVLALVGAGVADLPGLLAASPAGASGVSALPFFAEAGERAPFVEPAARARLDGLHVGAGKADVVRAVAEGIAYAARHCLSAAGLTGELVVCGGGAASRPWLQIFADVLGRPLRALPGEEVGARGAALAAGRAVGRPALPAPAGVVVEPGPDSGRYADGYERYLRAVSHARDWWREPKA</sequence>
<evidence type="ECO:0000259" key="5">
    <source>
        <dbReference type="Pfam" id="PF02782"/>
    </source>
</evidence>
<dbReference type="Gene3D" id="3.30.420.40">
    <property type="match status" value="2"/>
</dbReference>